<gene>
    <name evidence="2" type="ORF">NW762_010788</name>
</gene>
<sequence length="117" mass="12927">MSDYQVEKSRDAPEGTPEHQGDLEHALKAKPALPAEDSPQPSTTILPPEHWQQADVDAPDNNDADSGLHESESSTASITSSILKYRTILGRTFHSEQGDAHYWGTNDDRQNEAMDIK</sequence>
<feature type="compositionally biased region" description="Basic and acidic residues" evidence="1">
    <location>
        <begin position="1"/>
        <end position="27"/>
    </location>
</feature>
<name>A0A9W8RTR7_9HYPO</name>
<dbReference type="OrthoDB" id="5106473at2759"/>
<accession>A0A9W8RTR7</accession>
<feature type="region of interest" description="Disordered" evidence="1">
    <location>
        <begin position="94"/>
        <end position="117"/>
    </location>
</feature>
<comment type="caution">
    <text evidence="2">The sequence shown here is derived from an EMBL/GenBank/DDBJ whole genome shotgun (WGS) entry which is preliminary data.</text>
</comment>
<evidence type="ECO:0000256" key="1">
    <source>
        <dbReference type="SAM" id="MobiDB-lite"/>
    </source>
</evidence>
<reference evidence="2" key="1">
    <citation type="submission" date="2022-09" db="EMBL/GenBank/DDBJ databases">
        <title>Fusarium specimens isolated from Avocado Roots.</title>
        <authorList>
            <person name="Stajich J."/>
            <person name="Roper C."/>
            <person name="Heimlech-Rivalta G."/>
        </authorList>
    </citation>
    <scope>NUCLEOTIDE SEQUENCE</scope>
    <source>
        <strain evidence="2">CF00136</strain>
    </source>
</reference>
<evidence type="ECO:0000313" key="3">
    <source>
        <dbReference type="Proteomes" id="UP001152049"/>
    </source>
</evidence>
<dbReference type="EMBL" id="JAOQAZ010000025">
    <property type="protein sequence ID" value="KAJ4252882.1"/>
    <property type="molecule type" value="Genomic_DNA"/>
</dbReference>
<proteinExistence type="predicted"/>
<feature type="region of interest" description="Disordered" evidence="1">
    <location>
        <begin position="1"/>
        <end position="79"/>
    </location>
</feature>
<dbReference type="AlphaFoldDB" id="A0A9W8RTR7"/>
<protein>
    <submittedName>
        <fullName evidence="2">Uncharacterized protein</fullName>
    </submittedName>
</protein>
<feature type="compositionally biased region" description="Basic and acidic residues" evidence="1">
    <location>
        <begin position="106"/>
        <end position="117"/>
    </location>
</feature>
<keyword evidence="3" id="KW-1185">Reference proteome</keyword>
<dbReference type="Proteomes" id="UP001152049">
    <property type="component" value="Unassembled WGS sequence"/>
</dbReference>
<evidence type="ECO:0000313" key="2">
    <source>
        <dbReference type="EMBL" id="KAJ4252882.1"/>
    </source>
</evidence>
<organism evidence="2 3">
    <name type="scientific">Fusarium torreyae</name>
    <dbReference type="NCBI Taxonomy" id="1237075"/>
    <lineage>
        <taxon>Eukaryota</taxon>
        <taxon>Fungi</taxon>
        <taxon>Dikarya</taxon>
        <taxon>Ascomycota</taxon>
        <taxon>Pezizomycotina</taxon>
        <taxon>Sordariomycetes</taxon>
        <taxon>Hypocreomycetidae</taxon>
        <taxon>Hypocreales</taxon>
        <taxon>Nectriaceae</taxon>
        <taxon>Fusarium</taxon>
    </lineage>
</organism>